<name>G3LUH2_DRAME</name>
<dbReference type="EMBL" id="AP017682">
    <property type="protein sequence ID" value="BAV81404.1"/>
    <property type="molecule type" value="Genomic_DNA"/>
</dbReference>
<keyword evidence="8" id="KW-0679">Respiratory chain</keyword>
<evidence type="ECO:0000313" key="24">
    <source>
        <dbReference type="EMBL" id="AEO27238.1"/>
    </source>
</evidence>
<dbReference type="SUPFAM" id="SSF49503">
    <property type="entry name" value="Cupredoxins"/>
    <property type="match status" value="1"/>
</dbReference>
<evidence type="ECO:0000256" key="14">
    <source>
        <dbReference type="ARBA" id="ARBA00022982"/>
    </source>
</evidence>
<evidence type="ECO:0000256" key="20">
    <source>
        <dbReference type="ARBA" id="ARBA00049512"/>
    </source>
</evidence>
<dbReference type="InterPro" id="IPR002429">
    <property type="entry name" value="CcO_II-like_C"/>
</dbReference>
<keyword evidence="10" id="KW-0479">Metal-binding</keyword>
<dbReference type="GO" id="GO:0005507">
    <property type="term" value="F:copper ion binding"/>
    <property type="evidence" value="ECO:0007669"/>
    <property type="project" value="InterPro"/>
</dbReference>
<keyword evidence="7" id="KW-0813">Transport</keyword>
<evidence type="ECO:0000256" key="17">
    <source>
        <dbReference type="ARBA" id="ARBA00023128"/>
    </source>
</evidence>
<dbReference type="InterPro" id="IPR001505">
    <property type="entry name" value="Copper_CuA"/>
</dbReference>
<evidence type="ECO:0000256" key="1">
    <source>
        <dbReference type="ARBA" id="ARBA00001935"/>
    </source>
</evidence>
<accession>G3LUH2</accession>
<dbReference type="InterPro" id="IPR036257">
    <property type="entry name" value="Cyt_c_oxidase_su2_TM_sf"/>
</dbReference>
<gene>
    <name evidence="24" type="primary">COX2</name>
</gene>
<dbReference type="InterPro" id="IPR011759">
    <property type="entry name" value="Cyt_c_oxidase_su2_TM_dom"/>
</dbReference>
<dbReference type="PROSITE" id="PS00078">
    <property type="entry name" value="COX2"/>
    <property type="match status" value="1"/>
</dbReference>
<evidence type="ECO:0000256" key="15">
    <source>
        <dbReference type="ARBA" id="ARBA00022989"/>
    </source>
</evidence>
<keyword evidence="14" id="KW-0249">Electron transport</keyword>
<keyword evidence="11" id="KW-0999">Mitochondrion inner membrane</keyword>
<keyword evidence="18 21" id="KW-0472">Membrane</keyword>
<evidence type="ECO:0000256" key="18">
    <source>
        <dbReference type="ARBA" id="ARBA00023136"/>
    </source>
</evidence>
<feature type="domain" description="Cytochrome oxidase subunit II transmembrane region profile" evidence="23">
    <location>
        <begin position="2"/>
        <end position="93"/>
    </location>
</feature>
<dbReference type="PRINTS" id="PR01166">
    <property type="entry name" value="CYCOXIDASEII"/>
</dbReference>
<comment type="subunit">
    <text evidence="4">Component of the cytochrome c oxidase (complex IV, CIV), a multisubunit enzyme composed of a catalytic core of 3 subunits and several supernumerary subunits. The complex exists as a monomer or a dimer and forms supercomplexes (SCs) in the inner mitochondrial membrane with ubiquinol-cytochrome c oxidoreductase (cytochrome b-c1 complex, complex III, CIII).</text>
</comment>
<dbReference type="AlphaFoldDB" id="G3LUH2"/>
<protein>
    <recommendedName>
        <fullName evidence="6">Cytochrome c oxidase subunit 2</fullName>
        <ecNumber evidence="5">7.1.1.9</ecNumber>
    </recommendedName>
    <alternativeName>
        <fullName evidence="19">Cytochrome c oxidase polypeptide II</fullName>
    </alternativeName>
</protein>
<evidence type="ECO:0000256" key="11">
    <source>
        <dbReference type="ARBA" id="ARBA00022792"/>
    </source>
</evidence>
<dbReference type="PANTHER" id="PTHR22888:SF9">
    <property type="entry name" value="CYTOCHROME C OXIDASE SUBUNIT 2"/>
    <property type="match status" value="1"/>
</dbReference>
<dbReference type="CTD" id="4513"/>
<evidence type="ECO:0000256" key="13">
    <source>
        <dbReference type="ARBA" id="ARBA00022967"/>
    </source>
</evidence>
<feature type="transmembrane region" description="Helical" evidence="21">
    <location>
        <begin position="20"/>
        <end position="44"/>
    </location>
</feature>
<evidence type="ECO:0000259" key="23">
    <source>
        <dbReference type="PROSITE" id="PS50999"/>
    </source>
</evidence>
<keyword evidence="13" id="KW-1278">Translocase</keyword>
<evidence type="ECO:0000256" key="7">
    <source>
        <dbReference type="ARBA" id="ARBA00022448"/>
    </source>
</evidence>
<keyword evidence="15 21" id="KW-1133">Transmembrane helix</keyword>
<evidence type="ECO:0000256" key="10">
    <source>
        <dbReference type="ARBA" id="ARBA00022723"/>
    </source>
</evidence>
<dbReference type="PROSITE" id="PS50999">
    <property type="entry name" value="COX2_TM"/>
    <property type="match status" value="1"/>
</dbReference>
<keyword evidence="9 21" id="KW-0812">Transmembrane</keyword>
<sequence>MGSFFHGFNFNFMVSHLSSGMDWFHCFGCSFLLMILVFVVFLFYNLMGSRYYYKSFEDDYRFIEFFCSIFPSLVLLILMVPSLSLLYEYSMMNFSSDLNVGVVGHQWYWSYEYSDYTDEVGFDSYMLPSEDMILGDLRLLDVDNRCVIPSGVSVGFLIGSEDVIHSWALPCMSIKVDAVGGAISRVTCVFPLIGLYYGQCSEICGAYHSFMPIVIESTISENFVKWVAGS</sequence>
<dbReference type="InterPro" id="IPR045187">
    <property type="entry name" value="CcO_II"/>
</dbReference>
<evidence type="ECO:0000256" key="2">
    <source>
        <dbReference type="ARBA" id="ARBA00004448"/>
    </source>
</evidence>
<reference evidence="24" key="1">
    <citation type="submission" date="2011-08" db="EMBL/GenBank/DDBJ databases">
        <title>Complete sequence of Guinea worm mitochondrion.</title>
        <authorList>
            <person name="Perelygin A.A."/>
            <person name="Frace M.A."/>
            <person name="Zharkikh A.A."/>
            <person name="Eberhard M.L."/>
            <person name="Pieniazek N.J."/>
        </authorList>
    </citation>
    <scope>NUCLEOTIDE SEQUENCE</scope>
</reference>
<dbReference type="PROSITE" id="PS50857">
    <property type="entry name" value="COX2_CUA"/>
    <property type="match status" value="1"/>
</dbReference>
<dbReference type="Gene3D" id="1.10.287.90">
    <property type="match status" value="1"/>
</dbReference>
<keyword evidence="16" id="KW-0186">Copper</keyword>
<evidence type="ECO:0000256" key="3">
    <source>
        <dbReference type="ARBA" id="ARBA00007866"/>
    </source>
</evidence>
<keyword evidence="12" id="KW-0460">Magnesium</keyword>
<evidence type="ECO:0000256" key="9">
    <source>
        <dbReference type="ARBA" id="ARBA00022692"/>
    </source>
</evidence>
<evidence type="ECO:0000313" key="25">
    <source>
        <dbReference type="EMBL" id="BAV81404.1"/>
    </source>
</evidence>
<feature type="transmembrane region" description="Helical" evidence="21">
    <location>
        <begin position="65"/>
        <end position="87"/>
    </location>
</feature>
<keyword evidence="17 24" id="KW-0496">Mitochondrion</keyword>
<comment type="similarity">
    <text evidence="3">Belongs to the cytochrome c oxidase subunit 2 family.</text>
</comment>
<evidence type="ECO:0000256" key="12">
    <source>
        <dbReference type="ARBA" id="ARBA00022842"/>
    </source>
</evidence>
<comment type="catalytic activity">
    <reaction evidence="20">
        <text>4 Fe(II)-[cytochrome c] + O2 + 8 H(+)(in) = 4 Fe(III)-[cytochrome c] + 2 H2O + 4 H(+)(out)</text>
        <dbReference type="Rhea" id="RHEA:11436"/>
        <dbReference type="Rhea" id="RHEA-COMP:10350"/>
        <dbReference type="Rhea" id="RHEA-COMP:14399"/>
        <dbReference type="ChEBI" id="CHEBI:15377"/>
        <dbReference type="ChEBI" id="CHEBI:15378"/>
        <dbReference type="ChEBI" id="CHEBI:15379"/>
        <dbReference type="ChEBI" id="CHEBI:29033"/>
        <dbReference type="ChEBI" id="CHEBI:29034"/>
        <dbReference type="EC" id="7.1.1.9"/>
    </reaction>
    <physiologicalReaction direction="left-to-right" evidence="20">
        <dbReference type="Rhea" id="RHEA:11437"/>
    </physiologicalReaction>
</comment>
<dbReference type="PANTHER" id="PTHR22888">
    <property type="entry name" value="CYTOCHROME C OXIDASE, SUBUNIT II"/>
    <property type="match status" value="1"/>
</dbReference>
<geneLocation type="mitochondrion" evidence="24"/>
<dbReference type="InterPro" id="IPR008972">
    <property type="entry name" value="Cupredoxin"/>
</dbReference>
<dbReference type="EC" id="7.1.1.9" evidence="5"/>
<comment type="subcellular location">
    <subcellularLocation>
        <location evidence="2">Mitochondrion inner membrane</location>
        <topology evidence="2">Multi-pass membrane protein</topology>
    </subcellularLocation>
</comment>
<evidence type="ECO:0000259" key="22">
    <source>
        <dbReference type="PROSITE" id="PS50857"/>
    </source>
</evidence>
<evidence type="ECO:0000256" key="8">
    <source>
        <dbReference type="ARBA" id="ARBA00022660"/>
    </source>
</evidence>
<dbReference type="RefSeq" id="YP_004857910.1">
    <property type="nucleotide sequence ID" value="NC_016019.1"/>
</dbReference>
<evidence type="ECO:0000256" key="16">
    <source>
        <dbReference type="ARBA" id="ARBA00023008"/>
    </source>
</evidence>
<organism evidence="24">
    <name type="scientific">Dracunculus medinensis</name>
    <name type="common">Guinea worm</name>
    <dbReference type="NCBI Taxonomy" id="318479"/>
    <lineage>
        <taxon>Eukaryota</taxon>
        <taxon>Metazoa</taxon>
        <taxon>Ecdysozoa</taxon>
        <taxon>Nematoda</taxon>
        <taxon>Chromadorea</taxon>
        <taxon>Rhabditida</taxon>
        <taxon>Spirurina</taxon>
        <taxon>Dracunculoidea</taxon>
        <taxon>Dracunculidae</taxon>
        <taxon>Dracunculus</taxon>
    </lineage>
</organism>
<evidence type="ECO:0000256" key="19">
    <source>
        <dbReference type="ARBA" id="ARBA00031389"/>
    </source>
</evidence>
<feature type="domain" description="Cytochrome oxidase subunit II copper A binding" evidence="22">
    <location>
        <begin position="95"/>
        <end position="229"/>
    </location>
</feature>
<dbReference type="Pfam" id="PF00116">
    <property type="entry name" value="COX2"/>
    <property type="match status" value="1"/>
</dbReference>
<reference evidence="25" key="2">
    <citation type="submission" date="2016-10" db="EMBL/GenBank/DDBJ databases">
        <title>Complete mitochondrial genomes of 50 helminths species.</title>
        <authorList>
            <person name="Kikuchi T."/>
            <person name="Holroyd N."/>
            <person name="Berriman M."/>
        </authorList>
    </citation>
    <scope>NUCLEOTIDE SEQUENCE</scope>
</reference>
<dbReference type="EMBL" id="JN555591">
    <property type="protein sequence ID" value="AEO27238.1"/>
    <property type="molecule type" value="Genomic_DNA"/>
</dbReference>
<evidence type="ECO:0000256" key="6">
    <source>
        <dbReference type="ARBA" id="ARBA00015946"/>
    </source>
</evidence>
<evidence type="ECO:0000256" key="5">
    <source>
        <dbReference type="ARBA" id="ARBA00012949"/>
    </source>
</evidence>
<dbReference type="GO" id="GO:0042773">
    <property type="term" value="P:ATP synthesis coupled electron transport"/>
    <property type="evidence" value="ECO:0007669"/>
    <property type="project" value="TreeGrafter"/>
</dbReference>
<dbReference type="GO" id="GO:0005743">
    <property type="term" value="C:mitochondrial inner membrane"/>
    <property type="evidence" value="ECO:0007669"/>
    <property type="project" value="UniProtKB-SubCell"/>
</dbReference>
<dbReference type="GeneID" id="11162869"/>
<dbReference type="GO" id="GO:0004129">
    <property type="term" value="F:cytochrome-c oxidase activity"/>
    <property type="evidence" value="ECO:0007669"/>
    <property type="project" value="UniProtKB-EC"/>
</dbReference>
<evidence type="ECO:0000256" key="4">
    <source>
        <dbReference type="ARBA" id="ARBA00011164"/>
    </source>
</evidence>
<comment type="cofactor">
    <cofactor evidence="1">
        <name>Cu cation</name>
        <dbReference type="ChEBI" id="CHEBI:23378"/>
    </cofactor>
</comment>
<proteinExistence type="inferred from homology"/>
<dbReference type="SUPFAM" id="SSF81464">
    <property type="entry name" value="Cytochrome c oxidase subunit II-like, transmembrane region"/>
    <property type="match status" value="1"/>
</dbReference>
<dbReference type="Gene3D" id="2.60.40.420">
    <property type="entry name" value="Cupredoxins - blue copper proteins"/>
    <property type="match status" value="1"/>
</dbReference>
<evidence type="ECO:0000256" key="21">
    <source>
        <dbReference type="SAM" id="Phobius"/>
    </source>
</evidence>